<dbReference type="Pfam" id="PF20789">
    <property type="entry name" value="4HBT_3C"/>
    <property type="match status" value="1"/>
</dbReference>
<gene>
    <name evidence="4" type="ORF">GCM10022214_11010</name>
</gene>
<evidence type="ECO:0000313" key="5">
    <source>
        <dbReference type="Proteomes" id="UP001500683"/>
    </source>
</evidence>
<dbReference type="Proteomes" id="UP001500683">
    <property type="component" value="Unassembled WGS sequence"/>
</dbReference>
<comment type="caution">
    <text evidence="4">The sequence shown here is derived from an EMBL/GenBank/DDBJ whole genome shotgun (WGS) entry which is preliminary data.</text>
</comment>
<dbReference type="EMBL" id="BAAAZG010000002">
    <property type="protein sequence ID" value="GAA4060144.1"/>
    <property type="molecule type" value="Genomic_DNA"/>
</dbReference>
<reference evidence="5" key="1">
    <citation type="journal article" date="2019" name="Int. J. Syst. Evol. Microbiol.">
        <title>The Global Catalogue of Microorganisms (GCM) 10K type strain sequencing project: providing services to taxonomists for standard genome sequencing and annotation.</title>
        <authorList>
            <consortium name="The Broad Institute Genomics Platform"/>
            <consortium name="The Broad Institute Genome Sequencing Center for Infectious Disease"/>
            <person name="Wu L."/>
            <person name="Ma J."/>
        </authorList>
    </citation>
    <scope>NUCLEOTIDE SEQUENCE [LARGE SCALE GENOMIC DNA]</scope>
    <source>
        <strain evidence="5">JCM 16702</strain>
    </source>
</reference>
<dbReference type="Pfam" id="PF13622">
    <property type="entry name" value="4HBT_3"/>
    <property type="match status" value="1"/>
</dbReference>
<feature type="domain" description="Acyl-CoA thioesterase-like N-terminal HotDog" evidence="2">
    <location>
        <begin position="35"/>
        <end position="116"/>
    </location>
</feature>
<dbReference type="Gene3D" id="2.40.160.210">
    <property type="entry name" value="Acyl-CoA thioesterase, double hotdog domain"/>
    <property type="match status" value="1"/>
</dbReference>
<evidence type="ECO:0000259" key="2">
    <source>
        <dbReference type="Pfam" id="PF13622"/>
    </source>
</evidence>
<dbReference type="InterPro" id="IPR042171">
    <property type="entry name" value="Acyl-CoA_hotdog"/>
</dbReference>
<dbReference type="InterPro" id="IPR049449">
    <property type="entry name" value="TesB_ACOT8-like_N"/>
</dbReference>
<dbReference type="PANTHER" id="PTHR38110:SF1">
    <property type="entry name" value="THIOESTERASE DOMAIN-CONTAINING PROTEIN"/>
    <property type="match status" value="1"/>
</dbReference>
<dbReference type="InterPro" id="IPR029069">
    <property type="entry name" value="HotDog_dom_sf"/>
</dbReference>
<organism evidence="4 5">
    <name type="scientific">Actinomadura miaoliensis</name>
    <dbReference type="NCBI Taxonomy" id="430685"/>
    <lineage>
        <taxon>Bacteria</taxon>
        <taxon>Bacillati</taxon>
        <taxon>Actinomycetota</taxon>
        <taxon>Actinomycetes</taxon>
        <taxon>Streptosporangiales</taxon>
        <taxon>Thermomonosporaceae</taxon>
        <taxon>Actinomadura</taxon>
    </lineage>
</organism>
<dbReference type="SUPFAM" id="SSF54637">
    <property type="entry name" value="Thioesterase/thiol ester dehydrase-isomerase"/>
    <property type="match status" value="2"/>
</dbReference>
<keyword evidence="5" id="KW-1185">Reference proteome</keyword>
<sequence>MKEFSRATAVRPRNEDEGNAADAGERRVEFDADLDAQWSVGDKLHGGYVLAVMARAAARAASPEHPHPAAVSATFLRAPDPGPVVIAVDTLREGRTVSQLRVRMSQDDRPMVEALICQERLEDADPWWSAAPPVELPDRQDCFLAPKEPPGAGFPVPLMEVVEEHVDPGVLGFALGEPSRRGLIQGWQRLADGTDWDPFSLLVALDMVPPASYDLALPGWAPTIQLTAYIRRLPAPGPVRVRMRATDVGGDRIDETVHVWDSKDRLVAQATQLAAVRIPS</sequence>
<dbReference type="RefSeq" id="WP_344941615.1">
    <property type="nucleotide sequence ID" value="NZ_BAAAZG010000002.1"/>
</dbReference>
<dbReference type="PANTHER" id="PTHR38110">
    <property type="entry name" value="CHROMOSOME 23, WHOLE GENOME SHOTGUN SEQUENCE"/>
    <property type="match status" value="1"/>
</dbReference>
<evidence type="ECO:0000256" key="1">
    <source>
        <dbReference type="SAM" id="MobiDB-lite"/>
    </source>
</evidence>
<protein>
    <submittedName>
        <fullName evidence="4">Thioesterase family protein</fullName>
    </submittedName>
</protein>
<evidence type="ECO:0000259" key="3">
    <source>
        <dbReference type="Pfam" id="PF20789"/>
    </source>
</evidence>
<name>A0ABP7V6D7_9ACTN</name>
<evidence type="ECO:0000313" key="4">
    <source>
        <dbReference type="EMBL" id="GAA4060144.1"/>
    </source>
</evidence>
<dbReference type="InterPro" id="IPR052389">
    <property type="entry name" value="Sec_Metab_Biosynth-Assoc"/>
</dbReference>
<feature type="domain" description="Acyl-CoA thioesterase-like C-terminal" evidence="3">
    <location>
        <begin position="149"/>
        <end position="276"/>
    </location>
</feature>
<proteinExistence type="predicted"/>
<feature type="region of interest" description="Disordered" evidence="1">
    <location>
        <begin position="1"/>
        <end position="24"/>
    </location>
</feature>
<accession>A0ABP7V6D7</accession>
<dbReference type="InterPro" id="IPR049450">
    <property type="entry name" value="ACOT8-like_C"/>
</dbReference>